<proteinExistence type="predicted"/>
<feature type="region of interest" description="Disordered" evidence="1">
    <location>
        <begin position="35"/>
        <end position="59"/>
    </location>
</feature>
<reference evidence="4 5" key="1">
    <citation type="submission" date="2009-11" db="EMBL/GenBank/DDBJ databases">
        <title>Annotation of Allomyces macrogynus ATCC 38327.</title>
        <authorList>
            <consortium name="The Broad Institute Genome Sequencing Platform"/>
            <person name="Russ C."/>
            <person name="Cuomo C."/>
            <person name="Burger G."/>
            <person name="Gray M.W."/>
            <person name="Holland P.W.H."/>
            <person name="King N."/>
            <person name="Lang F.B.F."/>
            <person name="Roger A.J."/>
            <person name="Ruiz-Trillo I."/>
            <person name="Young S.K."/>
            <person name="Zeng Q."/>
            <person name="Gargeya S."/>
            <person name="Fitzgerald M."/>
            <person name="Haas B."/>
            <person name="Abouelleil A."/>
            <person name="Alvarado L."/>
            <person name="Arachchi H.M."/>
            <person name="Berlin A."/>
            <person name="Chapman S.B."/>
            <person name="Gearin G."/>
            <person name="Goldberg J."/>
            <person name="Griggs A."/>
            <person name="Gujja S."/>
            <person name="Hansen M."/>
            <person name="Heiman D."/>
            <person name="Howarth C."/>
            <person name="Larimer J."/>
            <person name="Lui A."/>
            <person name="MacDonald P.J.P."/>
            <person name="McCowen C."/>
            <person name="Montmayeur A."/>
            <person name="Murphy C."/>
            <person name="Neiman D."/>
            <person name="Pearson M."/>
            <person name="Priest M."/>
            <person name="Roberts A."/>
            <person name="Saif S."/>
            <person name="Shea T."/>
            <person name="Sisk P."/>
            <person name="Stolte C."/>
            <person name="Sykes S."/>
            <person name="Wortman J."/>
            <person name="Nusbaum C."/>
            <person name="Birren B."/>
        </authorList>
    </citation>
    <scope>NUCLEOTIDE SEQUENCE [LARGE SCALE GENOMIC DNA]</scope>
    <source>
        <strain evidence="4 5">ATCC 38327</strain>
    </source>
</reference>
<keyword evidence="5" id="KW-1185">Reference proteome</keyword>
<keyword evidence="2" id="KW-0472">Membrane</keyword>
<dbReference type="Proteomes" id="UP000054350">
    <property type="component" value="Unassembled WGS sequence"/>
</dbReference>
<keyword evidence="2" id="KW-0812">Transmembrane</keyword>
<dbReference type="GO" id="GO:0016717">
    <property type="term" value="F:oxidoreductase activity, acting on paired donors, with oxidation of a pair of donors resulting in the reduction of molecular oxygen to two molecules of water"/>
    <property type="evidence" value="ECO:0007669"/>
    <property type="project" value="TreeGrafter"/>
</dbReference>
<dbReference type="EMBL" id="GG745347">
    <property type="protein sequence ID" value="KNE65342.1"/>
    <property type="molecule type" value="Genomic_DNA"/>
</dbReference>
<dbReference type="AlphaFoldDB" id="A0A0L0SS47"/>
<reference evidence="5" key="2">
    <citation type="submission" date="2009-11" db="EMBL/GenBank/DDBJ databases">
        <title>The Genome Sequence of Allomyces macrogynus strain ATCC 38327.</title>
        <authorList>
            <consortium name="The Broad Institute Genome Sequencing Platform"/>
            <person name="Russ C."/>
            <person name="Cuomo C."/>
            <person name="Shea T."/>
            <person name="Young S.K."/>
            <person name="Zeng Q."/>
            <person name="Koehrsen M."/>
            <person name="Haas B."/>
            <person name="Borodovsky M."/>
            <person name="Guigo R."/>
            <person name="Alvarado L."/>
            <person name="Berlin A."/>
            <person name="Borenstein D."/>
            <person name="Chen Z."/>
            <person name="Engels R."/>
            <person name="Freedman E."/>
            <person name="Gellesch M."/>
            <person name="Goldberg J."/>
            <person name="Griggs A."/>
            <person name="Gujja S."/>
            <person name="Heiman D."/>
            <person name="Hepburn T."/>
            <person name="Howarth C."/>
            <person name="Jen D."/>
            <person name="Larson L."/>
            <person name="Lewis B."/>
            <person name="Mehta T."/>
            <person name="Park D."/>
            <person name="Pearson M."/>
            <person name="Roberts A."/>
            <person name="Saif S."/>
            <person name="Shenoy N."/>
            <person name="Sisk P."/>
            <person name="Stolte C."/>
            <person name="Sykes S."/>
            <person name="Walk T."/>
            <person name="White J."/>
            <person name="Yandava C."/>
            <person name="Burger G."/>
            <person name="Gray M.W."/>
            <person name="Holland P.W.H."/>
            <person name="King N."/>
            <person name="Lang F.B.F."/>
            <person name="Roger A.J."/>
            <person name="Ruiz-Trillo I."/>
            <person name="Lander E."/>
            <person name="Nusbaum C."/>
        </authorList>
    </citation>
    <scope>NUCLEOTIDE SEQUENCE [LARGE SCALE GENOMIC DNA]</scope>
    <source>
        <strain evidence="5">ATCC 38327</strain>
    </source>
</reference>
<dbReference type="VEuPathDB" id="FungiDB:AMAG_10984"/>
<evidence type="ECO:0000313" key="4">
    <source>
        <dbReference type="EMBL" id="KNE65342.1"/>
    </source>
</evidence>
<dbReference type="InterPro" id="IPR012171">
    <property type="entry name" value="Fatty_acid_desaturase"/>
</dbReference>
<dbReference type="Pfam" id="PF00487">
    <property type="entry name" value="FA_desaturase"/>
    <property type="match status" value="1"/>
</dbReference>
<evidence type="ECO:0000313" key="5">
    <source>
        <dbReference type="Proteomes" id="UP000054350"/>
    </source>
</evidence>
<dbReference type="InterPro" id="IPR005804">
    <property type="entry name" value="FA_desaturase_dom"/>
</dbReference>
<dbReference type="OrthoDB" id="10260134at2759"/>
<evidence type="ECO:0000259" key="3">
    <source>
        <dbReference type="Pfam" id="PF00487"/>
    </source>
</evidence>
<feature type="compositionally biased region" description="Low complexity" evidence="1">
    <location>
        <begin position="39"/>
        <end position="59"/>
    </location>
</feature>
<dbReference type="GO" id="GO:0016020">
    <property type="term" value="C:membrane"/>
    <property type="evidence" value="ECO:0007669"/>
    <property type="project" value="TreeGrafter"/>
</dbReference>
<dbReference type="eggNOG" id="ENOG502S6AU">
    <property type="taxonomic scope" value="Eukaryota"/>
</dbReference>
<dbReference type="GO" id="GO:0006629">
    <property type="term" value="P:lipid metabolic process"/>
    <property type="evidence" value="ECO:0007669"/>
    <property type="project" value="InterPro"/>
</dbReference>
<name>A0A0L0SS47_ALLM3</name>
<evidence type="ECO:0000256" key="2">
    <source>
        <dbReference type="SAM" id="Phobius"/>
    </source>
</evidence>
<evidence type="ECO:0000256" key="1">
    <source>
        <dbReference type="SAM" id="MobiDB-lite"/>
    </source>
</evidence>
<accession>A0A0L0SS47</accession>
<sequence>MSTLATPGAVTENDACRPRRSDAAFAAKDPATRLLRDGAQAPSRAATAAKSRTSAQRASPPIDAAAIHAHVAKYAHAHTPTALLWLLPTILAFLALHTIFANFWPLLPLAALIRVRLFILAHDLAHGAYLPSPKWNRRLTSVLMPACAYTPASFWTRTHAFHHRHVGDLDFPDTAWTTARFRAAPKVDQVAYKLLSHPALVLSGIVPAVLFFGVQQASAHAWEWAIEAAVLGWHWSHGTAAFELASATIAATIGVLLFHAQHTFDGVHRARGKNWDATVMALRGSSVLQVPYGWRWVTAALEFHHVHHLNAKVPCYRLRACHEDAGTWFEEVPKITVWEVITSVKWCLWDEQRGVVATPDEAMRGGREGRGSGSEFARLSLFAE</sequence>
<feature type="transmembrane region" description="Helical" evidence="2">
    <location>
        <begin position="82"/>
        <end position="100"/>
    </location>
</feature>
<organism evidence="4 5">
    <name type="scientific">Allomyces macrogynus (strain ATCC 38327)</name>
    <name type="common">Allomyces javanicus var. macrogynus</name>
    <dbReference type="NCBI Taxonomy" id="578462"/>
    <lineage>
        <taxon>Eukaryota</taxon>
        <taxon>Fungi</taxon>
        <taxon>Fungi incertae sedis</taxon>
        <taxon>Blastocladiomycota</taxon>
        <taxon>Blastocladiomycetes</taxon>
        <taxon>Blastocladiales</taxon>
        <taxon>Blastocladiaceae</taxon>
        <taxon>Allomyces</taxon>
    </lineage>
</organism>
<protein>
    <recommendedName>
        <fullName evidence="3">Fatty acid desaturase domain-containing protein</fullName>
    </recommendedName>
</protein>
<dbReference type="PANTHER" id="PTHR19353">
    <property type="entry name" value="FATTY ACID DESATURASE 2"/>
    <property type="match status" value="1"/>
</dbReference>
<feature type="domain" description="Fatty acid desaturase" evidence="3">
    <location>
        <begin position="104"/>
        <end position="324"/>
    </location>
</feature>
<gene>
    <name evidence="4" type="ORF">AMAG_10984</name>
</gene>
<keyword evidence="2" id="KW-1133">Transmembrane helix</keyword>
<dbReference type="PANTHER" id="PTHR19353:SF73">
    <property type="entry name" value="FATTY ACID DESATURASE"/>
    <property type="match status" value="1"/>
</dbReference>